<dbReference type="RefSeq" id="WP_179803997.1">
    <property type="nucleotide sequence ID" value="NZ_JACCCQ010000001.1"/>
</dbReference>
<reference evidence="2 3" key="1">
    <citation type="submission" date="2020-07" db="EMBL/GenBank/DDBJ databases">
        <title>Sequencing the genomes of 1000 actinobacteria strains.</title>
        <authorList>
            <person name="Klenk H.-P."/>
        </authorList>
    </citation>
    <scope>NUCLEOTIDE SEQUENCE [LARGE SCALE GENOMIC DNA]</scope>
    <source>
        <strain evidence="2 3">DSM 43814</strain>
    </source>
</reference>
<dbReference type="InterPro" id="IPR036890">
    <property type="entry name" value="HATPase_C_sf"/>
</dbReference>
<proteinExistence type="predicted"/>
<gene>
    <name evidence="2" type="ORF">HDA35_003862</name>
</gene>
<evidence type="ECO:0000256" key="1">
    <source>
        <dbReference type="SAM" id="MobiDB-lite"/>
    </source>
</evidence>
<evidence type="ECO:0008006" key="4">
    <source>
        <dbReference type="Google" id="ProtNLM"/>
    </source>
</evidence>
<comment type="caution">
    <text evidence="2">The sequence shown here is derived from an EMBL/GenBank/DDBJ whole genome shotgun (WGS) entry which is preliminary data.</text>
</comment>
<feature type="compositionally biased region" description="Polar residues" evidence="1">
    <location>
        <begin position="72"/>
        <end position="85"/>
    </location>
</feature>
<sequence length="122" mass="12066">MVTDDGPGLSVTDLAEANELLADPPPGGPPVGRAGLHAAALLAARCGAQVSLRPGSRGGTAAVVLLPAGLVTPTTPQQATASSTREPGENELPVPTHSGLPPRLGVADPPLTPTTTAAEDDR</sequence>
<keyword evidence="3" id="KW-1185">Reference proteome</keyword>
<feature type="region of interest" description="Disordered" evidence="1">
    <location>
        <begin position="70"/>
        <end position="122"/>
    </location>
</feature>
<dbReference type="EMBL" id="JACCCQ010000001">
    <property type="protein sequence ID" value="NYF58031.1"/>
    <property type="molecule type" value="Genomic_DNA"/>
</dbReference>
<evidence type="ECO:0000313" key="3">
    <source>
        <dbReference type="Proteomes" id="UP000631553"/>
    </source>
</evidence>
<feature type="compositionally biased region" description="Low complexity" evidence="1">
    <location>
        <begin position="107"/>
        <end position="122"/>
    </location>
</feature>
<name>A0ABX2RSC6_9ACTN</name>
<evidence type="ECO:0000313" key="2">
    <source>
        <dbReference type="EMBL" id="NYF58031.1"/>
    </source>
</evidence>
<feature type="region of interest" description="Disordered" evidence="1">
    <location>
        <begin position="1"/>
        <end position="34"/>
    </location>
</feature>
<dbReference type="SUPFAM" id="SSF55874">
    <property type="entry name" value="ATPase domain of HSP90 chaperone/DNA topoisomerase II/histidine kinase"/>
    <property type="match status" value="1"/>
</dbReference>
<dbReference type="Proteomes" id="UP000631553">
    <property type="component" value="Unassembled WGS sequence"/>
</dbReference>
<accession>A0ABX2RSC6</accession>
<protein>
    <recommendedName>
        <fullName evidence="4">Histidine kinase-, DNA gyrase B-, and HSP90-like ATPase</fullName>
    </recommendedName>
</protein>
<organism evidence="2 3">
    <name type="scientific">Micromonospora purpureochromogenes</name>
    <dbReference type="NCBI Taxonomy" id="47872"/>
    <lineage>
        <taxon>Bacteria</taxon>
        <taxon>Bacillati</taxon>
        <taxon>Actinomycetota</taxon>
        <taxon>Actinomycetes</taxon>
        <taxon>Micromonosporales</taxon>
        <taxon>Micromonosporaceae</taxon>
        <taxon>Micromonospora</taxon>
    </lineage>
</organism>